<evidence type="ECO:0000313" key="2">
    <source>
        <dbReference type="Proteomes" id="UP000199705"/>
    </source>
</evidence>
<proteinExistence type="predicted"/>
<gene>
    <name evidence="1" type="ORF">SAMN05192573_111145</name>
</gene>
<dbReference type="Proteomes" id="UP000199705">
    <property type="component" value="Unassembled WGS sequence"/>
</dbReference>
<evidence type="ECO:0000313" key="1">
    <source>
        <dbReference type="EMBL" id="SDH66169.1"/>
    </source>
</evidence>
<dbReference type="RefSeq" id="WP_091171420.1">
    <property type="nucleotide sequence ID" value="NZ_FNCG01000011.1"/>
</dbReference>
<protein>
    <submittedName>
        <fullName evidence="1">Uncharacterized protein</fullName>
    </submittedName>
</protein>
<organism evidence="1 2">
    <name type="scientific">Mucilaginibacter gossypii</name>
    <dbReference type="NCBI Taxonomy" id="551996"/>
    <lineage>
        <taxon>Bacteria</taxon>
        <taxon>Pseudomonadati</taxon>
        <taxon>Bacteroidota</taxon>
        <taxon>Sphingobacteriia</taxon>
        <taxon>Sphingobacteriales</taxon>
        <taxon>Sphingobacteriaceae</taxon>
        <taxon>Mucilaginibacter</taxon>
    </lineage>
</organism>
<sequence>MADEFNVWEQGNSIAKDKYLDNISYNDEGLTITLKSINENDPILKVTFKTHFSFRNTNESFRINSIYNDKFQNGINYSTDTQYLRWIKEETHSIYNEAGLVHYLICSNDDITDVISSSAPVLTLVYST</sequence>
<dbReference type="EMBL" id="FNCG01000011">
    <property type="protein sequence ID" value="SDH66169.1"/>
    <property type="molecule type" value="Genomic_DNA"/>
</dbReference>
<keyword evidence="2" id="KW-1185">Reference proteome</keyword>
<accession>A0A1G8E921</accession>
<dbReference type="AlphaFoldDB" id="A0A1G8E921"/>
<dbReference type="STRING" id="551996.SAMN05192573_111145"/>
<reference evidence="2" key="1">
    <citation type="submission" date="2016-10" db="EMBL/GenBank/DDBJ databases">
        <authorList>
            <person name="Varghese N."/>
            <person name="Submissions S."/>
        </authorList>
    </citation>
    <scope>NUCLEOTIDE SEQUENCE [LARGE SCALE GENOMIC DNA]</scope>
    <source>
        <strain evidence="2">Gh-67</strain>
    </source>
</reference>
<name>A0A1G8E921_9SPHI</name>